<dbReference type="PANTHER" id="PTHR11629">
    <property type="entry name" value="VACUOLAR PROTON ATPASES"/>
    <property type="match status" value="1"/>
</dbReference>
<keyword evidence="7 10" id="KW-0472">Membrane</keyword>
<keyword evidence="12" id="KW-1185">Reference proteome</keyword>
<dbReference type="InterPro" id="IPR002490">
    <property type="entry name" value="V-ATPase_116kDa_su"/>
</dbReference>
<feature type="transmembrane region" description="Helical" evidence="10">
    <location>
        <begin position="506"/>
        <end position="527"/>
    </location>
</feature>
<dbReference type="Proteomes" id="UP001208689">
    <property type="component" value="Chromosome"/>
</dbReference>
<dbReference type="Pfam" id="PF01496">
    <property type="entry name" value="V_ATPase_I"/>
    <property type="match status" value="2"/>
</dbReference>
<keyword evidence="3 10" id="KW-0813">Transport</keyword>
<comment type="function">
    <text evidence="8">Component of the A-type ATP synthase that produces ATP from ADP in the presence of a proton gradient across the membrane.</text>
</comment>
<proteinExistence type="inferred from homology"/>
<feature type="transmembrane region" description="Helical" evidence="10">
    <location>
        <begin position="628"/>
        <end position="646"/>
    </location>
</feature>
<evidence type="ECO:0000313" key="11">
    <source>
        <dbReference type="EMBL" id="UYP47858.1"/>
    </source>
</evidence>
<feature type="transmembrane region" description="Helical" evidence="10">
    <location>
        <begin position="570"/>
        <end position="587"/>
    </location>
</feature>
<name>A0ABY6HWF2_9ARCH</name>
<keyword evidence="4 10" id="KW-0812">Transmembrane</keyword>
<evidence type="ECO:0000256" key="5">
    <source>
        <dbReference type="ARBA" id="ARBA00022989"/>
    </source>
</evidence>
<feature type="transmembrane region" description="Helical" evidence="10">
    <location>
        <begin position="539"/>
        <end position="558"/>
    </location>
</feature>
<evidence type="ECO:0000256" key="8">
    <source>
        <dbReference type="ARBA" id="ARBA00059506"/>
    </source>
</evidence>
<feature type="transmembrane region" description="Helical" evidence="10">
    <location>
        <begin position="423"/>
        <end position="448"/>
    </location>
</feature>
<keyword evidence="6 10" id="KW-0406">Ion transport</keyword>
<evidence type="ECO:0000256" key="1">
    <source>
        <dbReference type="ARBA" id="ARBA00004141"/>
    </source>
</evidence>
<sequence>MMKRKRKLKVINMLTPEDMTYLDIAIHKSKISAFLNEVPKHRIHIAEFKEPKDKSAHHIRREHKINDDTEMIQHKINEIEESIIYFFQKLEIDPKKLSKPELDKRIFFEVTSVNNAIDILHEKATNEARRIRAYYNTLDKYEKELKLNKMLRQIYSWVATYSATKIAFEWFNLLEFRLFYMNSSEFVDMEVVLEHDELPIVLEYKEISDDITAFFMIYFKEHRQSINEICHGASELTDFKDHFDDFGVNLDTIDKEIHFAKERLIKANESIQKVKNEALRFRAYMELLENIKKYELIEIQFRESYGSEIVRMEAFIPTKNEEFICNSLDKKFHNYIRIAARVIKRDAISNEKHLTTSKLIGTDSEDYDYFTDRSDSDVSSSSIPSLIKPKKIFKPFQLLTRLYGTANYSELDPTSLVALTYPLLFGFMFGDIGHGLILCTVGLVLIFLNRSDKENSMYDAGFLFIWLGIAATGAGALYGEFFGFPLAYAEHLGFNPMHEIIPVLKIFVLVGVAHISLGWLLSMINFIQKKRVFLAIADPFLKILILIGGTIMIFTYMFEISAWVAPPYPILLPVIPTLLFVIVKPLGRIFGIKYLQKDSVGELFGEQALDLSETYLGIVSNVASYSRLLALSLVHMSLMLVFTTIADIILENEFFGDIVVVSIVLVIGNIFVIVLETLMAGIHALRLTFYEFFGKFFHADGVPYSFTTIDSDFSSIEFV</sequence>
<evidence type="ECO:0000313" key="12">
    <source>
        <dbReference type="Proteomes" id="UP001208689"/>
    </source>
</evidence>
<protein>
    <recommendedName>
        <fullName evidence="9 10">A-type ATP synthase subunit I</fullName>
    </recommendedName>
</protein>
<feature type="transmembrane region" description="Helical" evidence="10">
    <location>
        <begin position="658"/>
        <end position="685"/>
    </location>
</feature>
<evidence type="ECO:0000256" key="7">
    <source>
        <dbReference type="ARBA" id="ARBA00023136"/>
    </source>
</evidence>
<comment type="subcellular location">
    <subcellularLocation>
        <location evidence="1">Membrane</location>
        <topology evidence="1">Multi-pass membrane protein</topology>
    </subcellularLocation>
</comment>
<dbReference type="PANTHER" id="PTHR11629:SF63">
    <property type="entry name" value="V-TYPE PROTON ATPASE SUBUNIT A"/>
    <property type="match status" value="1"/>
</dbReference>
<comment type="similarity">
    <text evidence="2 10">Belongs to the V-ATPase 116 kDa subunit family.</text>
</comment>
<evidence type="ECO:0000256" key="4">
    <source>
        <dbReference type="ARBA" id="ARBA00022692"/>
    </source>
</evidence>
<evidence type="ECO:0000256" key="2">
    <source>
        <dbReference type="ARBA" id="ARBA00009904"/>
    </source>
</evidence>
<evidence type="ECO:0000256" key="9">
    <source>
        <dbReference type="ARBA" id="ARBA00068671"/>
    </source>
</evidence>
<feature type="transmembrane region" description="Helical" evidence="10">
    <location>
        <begin position="460"/>
        <end position="486"/>
    </location>
</feature>
<organism evidence="11 12">
    <name type="scientific">Candidatus Lokiarchaeum ossiferum</name>
    <dbReference type="NCBI Taxonomy" id="2951803"/>
    <lineage>
        <taxon>Archaea</taxon>
        <taxon>Promethearchaeati</taxon>
        <taxon>Promethearchaeota</taxon>
        <taxon>Promethearchaeia</taxon>
        <taxon>Promethearchaeales</taxon>
        <taxon>Promethearchaeaceae</taxon>
        <taxon>Candidatus Lokiarchaeum</taxon>
    </lineage>
</organism>
<accession>A0ABY6HWF2</accession>
<evidence type="ECO:0000256" key="3">
    <source>
        <dbReference type="ARBA" id="ARBA00022448"/>
    </source>
</evidence>
<dbReference type="EMBL" id="CP104013">
    <property type="protein sequence ID" value="UYP47858.1"/>
    <property type="molecule type" value="Genomic_DNA"/>
</dbReference>
<evidence type="ECO:0000256" key="10">
    <source>
        <dbReference type="RuleBase" id="RU361189"/>
    </source>
</evidence>
<evidence type="ECO:0000256" key="6">
    <source>
        <dbReference type="ARBA" id="ARBA00023065"/>
    </source>
</evidence>
<keyword evidence="5 10" id="KW-1133">Transmembrane helix</keyword>
<gene>
    <name evidence="11" type="ORF">NEF87_004143</name>
</gene>
<reference evidence="11" key="1">
    <citation type="submission" date="2022-09" db="EMBL/GenBank/DDBJ databases">
        <title>Actin cytoskeleton and complex cell architecture in an #Asgard archaeon.</title>
        <authorList>
            <person name="Ponce Toledo R.I."/>
            <person name="Schleper C."/>
            <person name="Rodrigues Oliveira T."/>
            <person name="Wollweber F."/>
            <person name="Xu J."/>
            <person name="Rittmann S."/>
            <person name="Klingl A."/>
            <person name="Pilhofer M."/>
        </authorList>
    </citation>
    <scope>NUCLEOTIDE SEQUENCE</scope>
    <source>
        <strain evidence="11">B-35</strain>
    </source>
</reference>